<feature type="transmembrane region" description="Helical" evidence="7">
    <location>
        <begin position="25"/>
        <end position="44"/>
    </location>
</feature>
<dbReference type="OrthoDB" id="8808595at2"/>
<dbReference type="PRINTS" id="PR00953">
    <property type="entry name" value="TYPE3IMRPROT"/>
</dbReference>
<accession>A0A1M7PMA8</accession>
<dbReference type="GO" id="GO:0006605">
    <property type="term" value="P:protein targeting"/>
    <property type="evidence" value="ECO:0007669"/>
    <property type="project" value="InterPro"/>
</dbReference>
<keyword evidence="8" id="KW-0966">Cell projection</keyword>
<dbReference type="PANTHER" id="PTHR30065">
    <property type="entry name" value="FLAGELLAR BIOSYNTHETIC PROTEIN FLIR"/>
    <property type="match status" value="1"/>
</dbReference>
<evidence type="ECO:0000256" key="3">
    <source>
        <dbReference type="ARBA" id="ARBA00022475"/>
    </source>
</evidence>
<evidence type="ECO:0000256" key="6">
    <source>
        <dbReference type="ARBA" id="ARBA00023136"/>
    </source>
</evidence>
<feature type="transmembrane region" description="Helical" evidence="7">
    <location>
        <begin position="51"/>
        <end position="70"/>
    </location>
</feature>
<evidence type="ECO:0000256" key="5">
    <source>
        <dbReference type="ARBA" id="ARBA00022989"/>
    </source>
</evidence>
<feature type="transmembrane region" description="Helical" evidence="7">
    <location>
        <begin position="223"/>
        <end position="242"/>
    </location>
</feature>
<dbReference type="PANTHER" id="PTHR30065:SF1">
    <property type="entry name" value="SURFACE PRESENTATION OF ANTIGENS PROTEIN SPAR"/>
    <property type="match status" value="1"/>
</dbReference>
<keyword evidence="8" id="KW-0969">Cilium</keyword>
<comment type="similarity">
    <text evidence="2">Belongs to the FliR/MopE/SpaR family.</text>
</comment>
<evidence type="ECO:0000256" key="7">
    <source>
        <dbReference type="SAM" id="Phobius"/>
    </source>
</evidence>
<dbReference type="STRING" id="551987.SAMN05192549_105203"/>
<dbReference type="RefSeq" id="WP_084560130.1">
    <property type="nucleotide sequence ID" value="NZ_FRCX01000005.1"/>
</dbReference>
<dbReference type="InterPro" id="IPR002010">
    <property type="entry name" value="T3SS_IM_R"/>
</dbReference>
<comment type="subcellular location">
    <subcellularLocation>
        <location evidence="1">Cell membrane</location>
        <topology evidence="1">Multi-pass membrane protein</topology>
    </subcellularLocation>
</comment>
<keyword evidence="3" id="KW-1003">Cell membrane</keyword>
<organism evidence="8 9">
    <name type="scientific">Duganella sacchari</name>
    <dbReference type="NCBI Taxonomy" id="551987"/>
    <lineage>
        <taxon>Bacteria</taxon>
        <taxon>Pseudomonadati</taxon>
        <taxon>Pseudomonadota</taxon>
        <taxon>Betaproteobacteria</taxon>
        <taxon>Burkholderiales</taxon>
        <taxon>Oxalobacteraceae</taxon>
        <taxon>Telluria group</taxon>
        <taxon>Duganella</taxon>
    </lineage>
</organism>
<evidence type="ECO:0000313" key="9">
    <source>
        <dbReference type="Proteomes" id="UP000184339"/>
    </source>
</evidence>
<gene>
    <name evidence="8" type="ORF">SAMN05192549_105203</name>
</gene>
<evidence type="ECO:0000256" key="2">
    <source>
        <dbReference type="ARBA" id="ARBA00009772"/>
    </source>
</evidence>
<protein>
    <submittedName>
        <fullName evidence="8">Flagellar biosynthetic protein FliR</fullName>
    </submittedName>
</protein>
<reference evidence="9" key="1">
    <citation type="submission" date="2016-11" db="EMBL/GenBank/DDBJ databases">
        <authorList>
            <person name="Varghese N."/>
            <person name="Submissions S."/>
        </authorList>
    </citation>
    <scope>NUCLEOTIDE SEQUENCE [LARGE SCALE GENOMIC DNA]</scope>
    <source>
        <strain evidence="9">Sac-22</strain>
    </source>
</reference>
<evidence type="ECO:0000313" key="8">
    <source>
        <dbReference type="EMBL" id="SHN18208.1"/>
    </source>
</evidence>
<sequence>MQALWSSFAVSAPYAGDSVPPALASPLLVSVRLGVVFLMTPMLYAITMPAVVRALLVLGLSLALAGGLAVPSAPLPPGALASAMLGEAALGALLALGVQLAFGAFSLAGRVLDVQIGFGIPQVLDPVTRRQLPILTSLFEQLAVLVFFLTDGHHALLRGLAYSLERFPVGHAWTVAAALPVVLRQVAGLFTLGMALAAPVVFCILLTEIALGILSRSMPQMNMFAMGIPVKIVVGLAALGWWQGGASAAMARIYNSIYTGWDALFLSAGGG</sequence>
<keyword evidence="5 7" id="KW-1133">Transmembrane helix</keyword>
<keyword evidence="6 7" id="KW-0472">Membrane</keyword>
<dbReference type="AlphaFoldDB" id="A0A1M7PMA8"/>
<dbReference type="EMBL" id="FRCX01000005">
    <property type="protein sequence ID" value="SHN18208.1"/>
    <property type="molecule type" value="Genomic_DNA"/>
</dbReference>
<feature type="transmembrane region" description="Helical" evidence="7">
    <location>
        <begin position="90"/>
        <end position="112"/>
    </location>
</feature>
<keyword evidence="8" id="KW-0282">Flagellum</keyword>
<dbReference type="GO" id="GO:0005886">
    <property type="term" value="C:plasma membrane"/>
    <property type="evidence" value="ECO:0007669"/>
    <property type="project" value="UniProtKB-SubCell"/>
</dbReference>
<evidence type="ECO:0000256" key="4">
    <source>
        <dbReference type="ARBA" id="ARBA00022692"/>
    </source>
</evidence>
<keyword evidence="9" id="KW-1185">Reference proteome</keyword>
<dbReference type="Proteomes" id="UP000184339">
    <property type="component" value="Unassembled WGS sequence"/>
</dbReference>
<feature type="transmembrane region" description="Helical" evidence="7">
    <location>
        <begin position="189"/>
        <end position="211"/>
    </location>
</feature>
<keyword evidence="4 7" id="KW-0812">Transmembrane</keyword>
<name>A0A1M7PMA8_9BURK</name>
<proteinExistence type="inferred from homology"/>
<evidence type="ECO:0000256" key="1">
    <source>
        <dbReference type="ARBA" id="ARBA00004651"/>
    </source>
</evidence>
<dbReference type="Pfam" id="PF01311">
    <property type="entry name" value="Bac_export_1"/>
    <property type="match status" value="1"/>
</dbReference>